<gene>
    <name evidence="11" type="primary">ABSGL_14040.1 scaffold 14385</name>
</gene>
<name>A0A168SFY2_ABSGL</name>
<keyword evidence="6" id="KW-0804">Transcription</keyword>
<feature type="compositionally biased region" description="Low complexity" evidence="9">
    <location>
        <begin position="625"/>
        <end position="640"/>
    </location>
</feature>
<evidence type="ECO:0000256" key="3">
    <source>
        <dbReference type="ARBA" id="ARBA00022771"/>
    </source>
</evidence>
<dbReference type="GO" id="GO:0008270">
    <property type="term" value="F:zinc ion binding"/>
    <property type="evidence" value="ECO:0007669"/>
    <property type="project" value="UniProtKB-KW"/>
</dbReference>
<dbReference type="OrthoDB" id="515401at2759"/>
<dbReference type="GO" id="GO:0000981">
    <property type="term" value="F:DNA-binding transcription factor activity, RNA polymerase II-specific"/>
    <property type="evidence" value="ECO:0007669"/>
    <property type="project" value="TreeGrafter"/>
</dbReference>
<feature type="region of interest" description="Disordered" evidence="9">
    <location>
        <begin position="62"/>
        <end position="177"/>
    </location>
</feature>
<keyword evidence="7" id="KW-0539">Nucleus</keyword>
<evidence type="ECO:0000256" key="8">
    <source>
        <dbReference type="PROSITE-ProRule" id="PRU00094"/>
    </source>
</evidence>
<feature type="region of interest" description="Disordered" evidence="9">
    <location>
        <begin position="608"/>
        <end position="661"/>
    </location>
</feature>
<dbReference type="Proteomes" id="UP000078561">
    <property type="component" value="Unassembled WGS sequence"/>
</dbReference>
<dbReference type="GO" id="GO:0045944">
    <property type="term" value="P:positive regulation of transcription by RNA polymerase II"/>
    <property type="evidence" value="ECO:0007669"/>
    <property type="project" value="TreeGrafter"/>
</dbReference>
<feature type="compositionally biased region" description="Low complexity" evidence="9">
    <location>
        <begin position="141"/>
        <end position="155"/>
    </location>
</feature>
<evidence type="ECO:0000256" key="1">
    <source>
        <dbReference type="ARBA" id="ARBA00004123"/>
    </source>
</evidence>
<feature type="domain" description="GATA-type" evidence="10">
    <location>
        <begin position="423"/>
        <end position="476"/>
    </location>
</feature>
<dbReference type="InParanoid" id="A0A168SFY2"/>
<dbReference type="InterPro" id="IPR013088">
    <property type="entry name" value="Znf_NHR/GATA"/>
</dbReference>
<keyword evidence="3 8" id="KW-0863">Zinc-finger</keyword>
<dbReference type="GO" id="GO:0005634">
    <property type="term" value="C:nucleus"/>
    <property type="evidence" value="ECO:0007669"/>
    <property type="project" value="UniProtKB-SubCell"/>
</dbReference>
<evidence type="ECO:0000256" key="5">
    <source>
        <dbReference type="ARBA" id="ARBA00023015"/>
    </source>
</evidence>
<dbReference type="SUPFAM" id="SSF57716">
    <property type="entry name" value="Glucocorticoid receptor-like (DNA-binding domain)"/>
    <property type="match status" value="2"/>
</dbReference>
<feature type="compositionally biased region" description="Polar residues" evidence="9">
    <location>
        <begin position="156"/>
        <end position="169"/>
    </location>
</feature>
<dbReference type="Pfam" id="PF08550">
    <property type="entry name" value="GATA_AreA"/>
    <property type="match status" value="1"/>
</dbReference>
<evidence type="ECO:0000256" key="2">
    <source>
        <dbReference type="ARBA" id="ARBA00022723"/>
    </source>
</evidence>
<dbReference type="GO" id="GO:0000978">
    <property type="term" value="F:RNA polymerase II cis-regulatory region sequence-specific DNA binding"/>
    <property type="evidence" value="ECO:0007669"/>
    <property type="project" value="TreeGrafter"/>
</dbReference>
<protein>
    <recommendedName>
        <fullName evidence="10">GATA-type domain-containing protein</fullName>
    </recommendedName>
</protein>
<keyword evidence="4" id="KW-0862">Zinc</keyword>
<feature type="compositionally biased region" description="Polar residues" evidence="9">
    <location>
        <begin position="650"/>
        <end position="661"/>
    </location>
</feature>
<evidence type="ECO:0000313" key="11">
    <source>
        <dbReference type="EMBL" id="SAM08377.1"/>
    </source>
</evidence>
<dbReference type="Gene3D" id="3.30.50.10">
    <property type="entry name" value="Erythroid Transcription Factor GATA-1, subunit A"/>
    <property type="match status" value="2"/>
</dbReference>
<proteinExistence type="predicted"/>
<dbReference type="STRING" id="4829.A0A168SFY2"/>
<reference evidence="11" key="1">
    <citation type="submission" date="2016-04" db="EMBL/GenBank/DDBJ databases">
        <authorList>
            <person name="Evans L.H."/>
            <person name="Alamgir A."/>
            <person name="Owens N."/>
            <person name="Weber N.D."/>
            <person name="Virtaneva K."/>
            <person name="Barbian K."/>
            <person name="Babar A."/>
            <person name="Rosenke K."/>
        </authorList>
    </citation>
    <scope>NUCLEOTIDE SEQUENCE [LARGE SCALE GENOMIC DNA]</scope>
    <source>
        <strain evidence="11">CBS 101.48</strain>
    </source>
</reference>
<feature type="compositionally biased region" description="Basic residues" evidence="9">
    <location>
        <begin position="461"/>
        <end position="472"/>
    </location>
</feature>
<feature type="region of interest" description="Disordered" evidence="9">
    <location>
        <begin position="532"/>
        <end position="580"/>
    </location>
</feature>
<evidence type="ECO:0000256" key="7">
    <source>
        <dbReference type="ARBA" id="ARBA00023242"/>
    </source>
</evidence>
<evidence type="ECO:0000313" key="12">
    <source>
        <dbReference type="Proteomes" id="UP000078561"/>
    </source>
</evidence>
<dbReference type="Pfam" id="PF00320">
    <property type="entry name" value="GATA"/>
    <property type="match status" value="2"/>
</dbReference>
<feature type="compositionally biased region" description="Polar residues" evidence="9">
    <location>
        <begin position="563"/>
        <end position="580"/>
    </location>
</feature>
<organism evidence="11">
    <name type="scientific">Absidia glauca</name>
    <name type="common">Pin mould</name>
    <dbReference type="NCBI Taxonomy" id="4829"/>
    <lineage>
        <taxon>Eukaryota</taxon>
        <taxon>Fungi</taxon>
        <taxon>Fungi incertae sedis</taxon>
        <taxon>Mucoromycota</taxon>
        <taxon>Mucoromycotina</taxon>
        <taxon>Mucoromycetes</taxon>
        <taxon>Mucorales</taxon>
        <taxon>Cunninghamellaceae</taxon>
        <taxon>Absidia</taxon>
    </lineage>
</organism>
<sequence length="661" mass="72769">MAPLVLKIKGSKSFLSFVDLDSEEELSKTWQVCTKVKDSLENGSRLENLSWRLWFRQQLSKHQNKSTKSTRTTLSKRTAQQLNRHRSISIPAKGQSSPINSNSKLEASAKTTAAEALPPPSVANSTNKDCMMASQPMSVLSSTQHSRSESSSSSSQPPANNDTLSTTGPATDRMDIDVTPPLGMASETNTMYGFDQSFYNFTLPRFTSDQAMDQSIELENIFGAMDSGNLFFTDPANTNTTSDSSSHQQTTLPLDPLSSALYHTPPSPIKAQLSHPKMEVVNNSLPGSPKTINDQHNAMYVSATNLPANESSLALHQRLMNIASSSSSSSPSSDNHNHNHNSNNNTTSNAYAGNSVNMSTPPATYMMDYSNLNMRLPPTQSYSNCSSAFTTPTHSPPQQYAMAYEPSTSQQPMFLQGRLTDSSSAPPICSNCGATSTPLWRRSPDDLLLCNACGLYQKLHNTPRPKTLKPHGNKKETPPDEPQLECSNCGTTTTPLWRRDDEGAPLCNACGLYLKLHHEQRPMSMKTDVIKKRQRYDGNGVTGAQPGHLRKTMKKQREEESPSGYNSVNPSPDISPSSSATTFMPPSAYYLPPAATAYPFVSQPPPFYHPSSTDTAPPSATVPFQQSQQVHFQQQQQRPQQEQRPDITRLMQQQQPNIYFE</sequence>
<evidence type="ECO:0000256" key="4">
    <source>
        <dbReference type="ARBA" id="ARBA00022833"/>
    </source>
</evidence>
<feature type="compositionally biased region" description="Low complexity" evidence="9">
    <location>
        <begin position="237"/>
        <end position="251"/>
    </location>
</feature>
<keyword evidence="2" id="KW-0479">Metal-binding</keyword>
<dbReference type="PRINTS" id="PR00619">
    <property type="entry name" value="GATAZNFINGER"/>
</dbReference>
<dbReference type="FunFam" id="3.30.50.10:FF:000007">
    <property type="entry name" value="Nitrogen regulatory AreA, N-terminal"/>
    <property type="match status" value="1"/>
</dbReference>
<dbReference type="GO" id="GO:0000122">
    <property type="term" value="P:negative regulation of transcription by RNA polymerase II"/>
    <property type="evidence" value="ECO:0007669"/>
    <property type="project" value="TreeGrafter"/>
</dbReference>
<keyword evidence="12" id="KW-1185">Reference proteome</keyword>
<feature type="region of interest" description="Disordered" evidence="9">
    <location>
        <begin position="461"/>
        <end position="486"/>
    </location>
</feature>
<feature type="compositionally biased region" description="Low complexity" evidence="9">
    <location>
        <begin position="324"/>
        <end position="349"/>
    </location>
</feature>
<dbReference type="InterPro" id="IPR039355">
    <property type="entry name" value="Transcription_factor_GATA"/>
</dbReference>
<evidence type="ECO:0000256" key="6">
    <source>
        <dbReference type="ARBA" id="ARBA00023163"/>
    </source>
</evidence>
<dbReference type="PANTHER" id="PTHR10071">
    <property type="entry name" value="TRANSCRIPTION FACTOR GATA FAMILY MEMBER"/>
    <property type="match status" value="1"/>
</dbReference>
<feature type="compositionally biased region" description="Low complexity" evidence="9">
    <location>
        <begin position="66"/>
        <end position="78"/>
    </location>
</feature>
<dbReference type="PROSITE" id="PS00344">
    <property type="entry name" value="GATA_ZN_FINGER_1"/>
    <property type="match status" value="1"/>
</dbReference>
<comment type="subcellular location">
    <subcellularLocation>
        <location evidence="1">Nucleus</location>
    </subcellularLocation>
</comment>
<feature type="compositionally biased region" description="Polar residues" evidence="9">
    <location>
        <begin position="610"/>
        <end position="624"/>
    </location>
</feature>
<feature type="compositionally biased region" description="Polar residues" evidence="9">
    <location>
        <begin position="94"/>
        <end position="111"/>
    </location>
</feature>
<keyword evidence="5" id="KW-0805">Transcription regulation</keyword>
<dbReference type="AlphaFoldDB" id="A0A168SFY2"/>
<dbReference type="EMBL" id="LT554895">
    <property type="protein sequence ID" value="SAM08377.1"/>
    <property type="molecule type" value="Genomic_DNA"/>
</dbReference>
<dbReference type="InterPro" id="IPR013860">
    <property type="entry name" value="AreA_GATA"/>
</dbReference>
<dbReference type="PANTHER" id="PTHR10071:SF281">
    <property type="entry name" value="BOX A-BINDING FACTOR-RELATED"/>
    <property type="match status" value="1"/>
</dbReference>
<evidence type="ECO:0000259" key="10">
    <source>
        <dbReference type="PROSITE" id="PS50114"/>
    </source>
</evidence>
<dbReference type="InterPro" id="IPR000679">
    <property type="entry name" value="Znf_GATA"/>
</dbReference>
<accession>A0A168SFY2</accession>
<evidence type="ECO:0000256" key="9">
    <source>
        <dbReference type="SAM" id="MobiDB-lite"/>
    </source>
</evidence>
<dbReference type="CDD" id="cd00202">
    <property type="entry name" value="ZnF_GATA"/>
    <property type="match status" value="2"/>
</dbReference>
<feature type="region of interest" description="Disordered" evidence="9">
    <location>
        <begin position="322"/>
        <end position="354"/>
    </location>
</feature>
<feature type="region of interest" description="Disordered" evidence="9">
    <location>
        <begin position="237"/>
        <end position="257"/>
    </location>
</feature>
<dbReference type="PROSITE" id="PS50114">
    <property type="entry name" value="GATA_ZN_FINGER_2"/>
    <property type="match status" value="2"/>
</dbReference>
<feature type="domain" description="GATA-type" evidence="10">
    <location>
        <begin position="480"/>
        <end position="533"/>
    </location>
</feature>
<dbReference type="SMART" id="SM00401">
    <property type="entry name" value="ZnF_GATA"/>
    <property type="match status" value="2"/>
</dbReference>